<evidence type="ECO:0000313" key="2">
    <source>
        <dbReference type="EMBL" id="ASR53614.1"/>
    </source>
</evidence>
<evidence type="ECO:0000313" key="3">
    <source>
        <dbReference type="Proteomes" id="UP000258016"/>
    </source>
</evidence>
<dbReference type="PROSITE" id="PS51184">
    <property type="entry name" value="JMJC"/>
    <property type="match status" value="1"/>
</dbReference>
<dbReference type="GeneID" id="303487233"/>
<dbReference type="PANTHER" id="PTHR12461:SF105">
    <property type="entry name" value="HYPOXIA-INDUCIBLE FACTOR 1-ALPHA INHIBITOR"/>
    <property type="match status" value="1"/>
</dbReference>
<dbReference type="Proteomes" id="UP000258016">
    <property type="component" value="Chromosome"/>
</dbReference>
<sequence length="295" mass="32680">MTDQPHPDHFAGALTGAVFTGDAKARFALCYPETPHVLSHCLLQHPLLDLEALALLGESLPEKSLEYNRGDLPIGIRPEDVPSNGMSIGETIRSIDSANSWCVLKNIEQIPAYRDLLLTLLGELEDVTSGTTGEMLRPEGFIFVSSPGSMTPYHFDPEHNILLQLRGWKTMTVFPAGDPRFAAPEAHEAYHSGGGPRNLPWDDAFALHGTDYRLEPGQAIFVPVMSPHYVRNGDRPSISLSITWRSEWSYAETDAHAMNSVLRRFGLNPSPPRRYPVNNAVKSLGYRVLRKLGLD</sequence>
<dbReference type="PANTHER" id="PTHR12461">
    <property type="entry name" value="HYPOXIA-INDUCIBLE FACTOR 1 ALPHA INHIBITOR-RELATED"/>
    <property type="match status" value="1"/>
</dbReference>
<dbReference type="SUPFAM" id="SSF51197">
    <property type="entry name" value="Clavaminate synthase-like"/>
    <property type="match status" value="1"/>
</dbReference>
<protein>
    <submittedName>
        <fullName evidence="2">Transcriptional regulator</fullName>
    </submittedName>
</protein>
<dbReference type="RefSeq" id="WP_117353576.1">
    <property type="nucleotide sequence ID" value="NZ_CP020083.1"/>
</dbReference>
<dbReference type="Gene3D" id="2.60.120.650">
    <property type="entry name" value="Cupin"/>
    <property type="match status" value="1"/>
</dbReference>
<reference evidence="2 3" key="1">
    <citation type="submission" date="2017-03" db="EMBL/GenBank/DDBJ databases">
        <title>Complete genome sequence of Blastomonas fulva degrading microcsystin LR.</title>
        <authorList>
            <person name="Lee H.-g."/>
            <person name="Jin L."/>
            <person name="oh H.-M."/>
        </authorList>
    </citation>
    <scope>NUCLEOTIDE SEQUENCE [LARGE SCALE GENOMIC DNA]</scope>
    <source>
        <strain evidence="2 3">T2</strain>
    </source>
</reference>
<dbReference type="InterPro" id="IPR003347">
    <property type="entry name" value="JmjC_dom"/>
</dbReference>
<dbReference type="SMART" id="SM00558">
    <property type="entry name" value="JmjC"/>
    <property type="match status" value="1"/>
</dbReference>
<feature type="domain" description="JmjC" evidence="1">
    <location>
        <begin position="99"/>
        <end position="261"/>
    </location>
</feature>
<dbReference type="EMBL" id="CP020083">
    <property type="protein sequence ID" value="ASR53614.1"/>
    <property type="molecule type" value="Genomic_DNA"/>
</dbReference>
<keyword evidence="3" id="KW-1185">Reference proteome</keyword>
<organism evidence="2 3">
    <name type="scientific">Blastomonas fulva</name>
    <dbReference type="NCBI Taxonomy" id="1550728"/>
    <lineage>
        <taxon>Bacteria</taxon>
        <taxon>Pseudomonadati</taxon>
        <taxon>Pseudomonadota</taxon>
        <taxon>Alphaproteobacteria</taxon>
        <taxon>Sphingomonadales</taxon>
        <taxon>Sphingomonadaceae</taxon>
        <taxon>Blastomonas</taxon>
    </lineage>
</organism>
<name>A0ABM6MCA0_9SPHN</name>
<accession>A0ABM6MCA0</accession>
<evidence type="ECO:0000259" key="1">
    <source>
        <dbReference type="PROSITE" id="PS51184"/>
    </source>
</evidence>
<proteinExistence type="predicted"/>
<dbReference type="InterPro" id="IPR041667">
    <property type="entry name" value="Cupin_8"/>
</dbReference>
<gene>
    <name evidence="2" type="ORF">B5J99_16705</name>
</gene>
<dbReference type="Pfam" id="PF13621">
    <property type="entry name" value="Cupin_8"/>
    <property type="match status" value="1"/>
</dbReference>